<evidence type="ECO:0000313" key="2">
    <source>
        <dbReference type="Proteomes" id="UP000774958"/>
    </source>
</evidence>
<gene>
    <name evidence="1" type="ORF">LA374_12300</name>
</gene>
<keyword evidence="2" id="KW-1185">Reference proteome</keyword>
<dbReference type="SUPFAM" id="SSF158668">
    <property type="entry name" value="MtlR-like"/>
    <property type="match status" value="1"/>
</dbReference>
<dbReference type="Proteomes" id="UP000774958">
    <property type="component" value="Unassembled WGS sequence"/>
</dbReference>
<dbReference type="EMBL" id="JAIRBT010000015">
    <property type="protein sequence ID" value="MBZ6066978.1"/>
    <property type="molecule type" value="Genomic_DNA"/>
</dbReference>
<comment type="caution">
    <text evidence="1">The sequence shown here is derived from an EMBL/GenBank/DDBJ whole genome shotgun (WGS) entry which is preliminary data.</text>
</comment>
<dbReference type="InterPro" id="IPR038026">
    <property type="entry name" value="MtlR-like_sf"/>
</dbReference>
<evidence type="ECO:0000313" key="1">
    <source>
        <dbReference type="EMBL" id="MBZ6066978.1"/>
    </source>
</evidence>
<evidence type="ECO:0008006" key="3">
    <source>
        <dbReference type="Google" id="ProtNLM"/>
    </source>
</evidence>
<protein>
    <recommendedName>
        <fullName evidence="3">pEK499-p136 HEPN domain-containing protein</fullName>
    </recommendedName>
</protein>
<dbReference type="RefSeq" id="WP_224159395.1">
    <property type="nucleotide sequence ID" value="NZ_JAIRBS010000001.1"/>
</dbReference>
<accession>A0ABS7VDA3</accession>
<name>A0ABS7VDA3_9GAMM</name>
<proteinExistence type="predicted"/>
<sequence length="169" mass="19429">MGTGKDFLEFLDKPEGKMFLNVMETNGSKINTINAHLIFEELLTELLRTVFCENDDIERAKLQFHQKLHLVNSLKSNQISPHLYGALKKLNKIRNCYAHSLNPQGVYELEVDLISIAPSSQFPVKAPLKLGNHSIEQSYNFQEKYVIALKWMFSELMNITKHLRVIPNA</sequence>
<organism evidence="1 2">
    <name type="scientific">Aeromonas schubertii</name>
    <dbReference type="NCBI Taxonomy" id="652"/>
    <lineage>
        <taxon>Bacteria</taxon>
        <taxon>Pseudomonadati</taxon>
        <taxon>Pseudomonadota</taxon>
        <taxon>Gammaproteobacteria</taxon>
        <taxon>Aeromonadales</taxon>
        <taxon>Aeromonadaceae</taxon>
        <taxon>Aeromonas</taxon>
    </lineage>
</organism>
<reference evidence="1 2" key="1">
    <citation type="submission" date="2021-09" db="EMBL/GenBank/DDBJ databases">
        <title>Aeromonas schubertii isolated from Asian sea bass.</title>
        <authorList>
            <person name="Pinpimai K."/>
        </authorList>
    </citation>
    <scope>NUCLEOTIDE SEQUENCE [LARGE SCALE GENOMIC DNA]</scope>
    <source>
        <strain evidence="1 2">CHULA2021a</strain>
    </source>
</reference>